<evidence type="ECO:0000313" key="3">
    <source>
        <dbReference type="EMBL" id="SPZ09798.1"/>
    </source>
</evidence>
<dbReference type="Proteomes" id="UP000626180">
    <property type="component" value="Unassembled WGS sequence"/>
</dbReference>
<dbReference type="Proteomes" id="UP000250443">
    <property type="component" value="Unassembled WGS sequence"/>
</dbReference>
<dbReference type="Pfam" id="PF03682">
    <property type="entry name" value="UPF0158"/>
    <property type="match status" value="1"/>
</dbReference>
<protein>
    <submittedName>
        <fullName evidence="3">Uncharacterized protein</fullName>
    </submittedName>
</protein>
<evidence type="ECO:0000256" key="1">
    <source>
        <dbReference type="SAM" id="MobiDB-lite"/>
    </source>
</evidence>
<feature type="region of interest" description="Disordered" evidence="1">
    <location>
        <begin position="139"/>
        <end position="166"/>
    </location>
</feature>
<reference evidence="3 4" key="1">
    <citation type="submission" date="2018-06" db="EMBL/GenBank/DDBJ databases">
        <authorList>
            <consortium name="Pathogen Informatics"/>
            <person name="Doyle S."/>
        </authorList>
    </citation>
    <scope>NUCLEOTIDE SEQUENCE [LARGE SCALE GENOMIC DNA]</scope>
    <source>
        <strain evidence="3 4">NCTC11842</strain>
    </source>
</reference>
<evidence type="ECO:0000313" key="2">
    <source>
        <dbReference type="EMBL" id="MBF8639153.1"/>
    </source>
</evidence>
<dbReference type="EMBL" id="UAUF01000013">
    <property type="protein sequence ID" value="SPZ09798.1"/>
    <property type="molecule type" value="Genomic_DNA"/>
</dbReference>
<dbReference type="InterPro" id="IPR005361">
    <property type="entry name" value="UPF0158"/>
</dbReference>
<accession>A0A2X2CPE3</accession>
<dbReference type="RefSeq" id="WP_010797551.1">
    <property type="nucleotide sequence ID" value="NZ_CP069262.1"/>
</dbReference>
<name>A0A2X2CPE3_PSELU</name>
<evidence type="ECO:0000313" key="5">
    <source>
        <dbReference type="Proteomes" id="UP000626180"/>
    </source>
</evidence>
<reference evidence="2 5" key="2">
    <citation type="submission" date="2020-10" db="EMBL/GenBank/DDBJ databases">
        <title>Genome sequences of Pseudomonas isolates.</title>
        <authorList>
            <person name="Wessels L."/>
            <person name="Reich F."/>
            <person name="Hammerl J."/>
        </authorList>
    </citation>
    <scope>NUCLEOTIDE SEQUENCE [LARGE SCALE GENOMIC DNA]</scope>
    <source>
        <strain evidence="2 5">20-MO00624-0</strain>
    </source>
</reference>
<dbReference type="AlphaFoldDB" id="A0A2X2CPE3"/>
<keyword evidence="5" id="KW-1185">Reference proteome</keyword>
<dbReference type="EMBL" id="JADMCD010000001">
    <property type="protein sequence ID" value="MBF8639153.1"/>
    <property type="molecule type" value="Genomic_DNA"/>
</dbReference>
<sequence>MRPITINLEALRSVLTSEARHDHVLDLETGKLLNLTEDDFEAEELHAIETQKDRYVPIEPLGIAERVAMREAFLFDLHDPHAHPVLSRALTDRKPLRTFDYELKNFPKAQKAWEAYEATQVSQYALIWLHDHDLEPVSEDYASQPDVKEGVPEGILRRMNKSNVQE</sequence>
<proteinExistence type="predicted"/>
<organism evidence="3 4">
    <name type="scientific">Pseudomonas luteola</name>
    <dbReference type="NCBI Taxonomy" id="47886"/>
    <lineage>
        <taxon>Bacteria</taxon>
        <taxon>Pseudomonadati</taxon>
        <taxon>Pseudomonadota</taxon>
        <taxon>Gammaproteobacteria</taxon>
        <taxon>Pseudomonadales</taxon>
        <taxon>Pseudomonadaceae</taxon>
        <taxon>Pseudomonas</taxon>
    </lineage>
</organism>
<evidence type="ECO:0000313" key="4">
    <source>
        <dbReference type="Proteomes" id="UP000250443"/>
    </source>
</evidence>
<gene>
    <name evidence="2" type="ORF">IRZ65_00470</name>
    <name evidence="3" type="ORF">NCTC11842_03382</name>
</gene>